<evidence type="ECO:0000256" key="6">
    <source>
        <dbReference type="SAM" id="Phobius"/>
    </source>
</evidence>
<evidence type="ECO:0000256" key="4">
    <source>
        <dbReference type="ARBA" id="ARBA00023136"/>
    </source>
</evidence>
<dbReference type="GO" id="GO:0016010">
    <property type="term" value="C:dystrophin-associated glycoprotein complex"/>
    <property type="evidence" value="ECO:0007669"/>
    <property type="project" value="InterPro"/>
</dbReference>
<sequence length="653" mass="70727">MGTEEEKKQPVLGPGPGPDTAKSPAGEKAGVAAQEGKAEAKAKEAELHTCCGCRFPLLVAILQLLLGVAIAVLAFIMDTISPSLLARETPHWAGIIVCLVSVLGFVLYCITYLPDEKTSMQFVAKLLYFLLCTVGLFLSVLVLAFSGHHLKQVNDFTCEEEEADCRCRLDHEDPIARTFLYVDAGDCSSITVTLKVFFLLQMVLNLAQALVCLAAAFVMWKHRYQVFFAGLQLGSPSIHQRWNSRVRARLRPGNVKGERASDAGRSLVCIPEPDAVRNQSLPDRPWSLAAGFGCPPQEEGEGEPARVRCEAQNNTIPAVPSGTTRGNTDGALLPIVIVRHTISELFVAPFPLAAELGRSVRPLVVCGALVCPFRVQTPTSTWPLSGRRSDVSPPSLQPRIPHILTQPSESSPSPTADVLPAASASAKGTEVRPGVCGRSLYLLLELCELAGQQRHQRQRGVQLLLQQSDLVLLPIALAAHQRHGPHTGKPVQSAVRPLGNEPIFRASRSASSEKEPDHGRPCCSSTNSSRLTLPPLPLPPTIGADRQGRSGQTLAEKNNSSPFLSDSRTGERNLQTAKCVCGHPAAHLYEASQSFKTEFAHPRSGDSLTCFTRRDHHVSRETNCLRMRKQVSCHGEDLGFKTKSLSHNAANLS</sequence>
<dbReference type="GO" id="GO:0042383">
    <property type="term" value="C:sarcolemma"/>
    <property type="evidence" value="ECO:0007669"/>
    <property type="project" value="TreeGrafter"/>
</dbReference>
<dbReference type="Proteomes" id="UP001221898">
    <property type="component" value="Unassembled WGS sequence"/>
</dbReference>
<dbReference type="PANTHER" id="PTHR15260">
    <property type="entry name" value="SARCOSPAN"/>
    <property type="match status" value="1"/>
</dbReference>
<keyword evidence="3 6" id="KW-1133">Transmembrane helix</keyword>
<keyword evidence="8" id="KW-1185">Reference proteome</keyword>
<proteinExistence type="predicted"/>
<comment type="caution">
    <text evidence="7">The sequence shown here is derived from an EMBL/GenBank/DDBJ whole genome shotgun (WGS) entry which is preliminary data.</text>
</comment>
<evidence type="ECO:0000313" key="8">
    <source>
        <dbReference type="Proteomes" id="UP001221898"/>
    </source>
</evidence>
<feature type="region of interest" description="Disordered" evidence="5">
    <location>
        <begin position="401"/>
        <end position="421"/>
    </location>
</feature>
<reference evidence="7" key="1">
    <citation type="journal article" date="2023" name="Science">
        <title>Genome structures resolve the early diversification of teleost fishes.</title>
        <authorList>
            <person name="Parey E."/>
            <person name="Louis A."/>
            <person name="Montfort J."/>
            <person name="Bouchez O."/>
            <person name="Roques C."/>
            <person name="Iampietro C."/>
            <person name="Lluch J."/>
            <person name="Castinel A."/>
            <person name="Donnadieu C."/>
            <person name="Desvignes T."/>
            <person name="Floi Bucao C."/>
            <person name="Jouanno E."/>
            <person name="Wen M."/>
            <person name="Mejri S."/>
            <person name="Dirks R."/>
            <person name="Jansen H."/>
            <person name="Henkel C."/>
            <person name="Chen W.J."/>
            <person name="Zahm M."/>
            <person name="Cabau C."/>
            <person name="Klopp C."/>
            <person name="Thompson A.W."/>
            <person name="Robinson-Rechavi M."/>
            <person name="Braasch I."/>
            <person name="Lecointre G."/>
            <person name="Bobe J."/>
            <person name="Postlethwait J.H."/>
            <person name="Berthelot C."/>
            <person name="Roest Crollius H."/>
            <person name="Guiguen Y."/>
        </authorList>
    </citation>
    <scope>NUCLEOTIDE SEQUENCE</scope>
    <source>
        <strain evidence="7">NC1722</strain>
    </source>
</reference>
<feature type="region of interest" description="Disordered" evidence="5">
    <location>
        <begin position="1"/>
        <end position="29"/>
    </location>
</feature>
<evidence type="ECO:0000313" key="7">
    <source>
        <dbReference type="EMBL" id="KAJ8411305.1"/>
    </source>
</evidence>
<dbReference type="Pfam" id="PF04103">
    <property type="entry name" value="CD20"/>
    <property type="match status" value="1"/>
</dbReference>
<evidence type="ECO:0008006" key="9">
    <source>
        <dbReference type="Google" id="ProtNLM"/>
    </source>
</evidence>
<name>A0AAD7SYW4_9TELE</name>
<dbReference type="InterPro" id="IPR007237">
    <property type="entry name" value="CD20-like"/>
</dbReference>
<dbReference type="EMBL" id="JAINUG010000023">
    <property type="protein sequence ID" value="KAJ8411305.1"/>
    <property type="molecule type" value="Genomic_DNA"/>
</dbReference>
<protein>
    <recommendedName>
        <fullName evidence="9">Sarcospan</fullName>
    </recommendedName>
</protein>
<evidence type="ECO:0000256" key="2">
    <source>
        <dbReference type="ARBA" id="ARBA00022692"/>
    </source>
</evidence>
<dbReference type="PANTHER" id="PTHR15260:SF1">
    <property type="entry name" value="SARCOSPAN"/>
    <property type="match status" value="1"/>
</dbReference>
<feature type="transmembrane region" description="Helical" evidence="6">
    <location>
        <begin position="198"/>
        <end position="220"/>
    </location>
</feature>
<dbReference type="InterPro" id="IPR030429">
    <property type="entry name" value="Sarcospan"/>
</dbReference>
<feature type="region of interest" description="Disordered" evidence="5">
    <location>
        <begin position="507"/>
        <end position="570"/>
    </location>
</feature>
<gene>
    <name evidence="7" type="ORF">AAFF_G00173110</name>
</gene>
<evidence type="ECO:0000256" key="3">
    <source>
        <dbReference type="ARBA" id="ARBA00022989"/>
    </source>
</evidence>
<feature type="compositionally biased region" description="Polar residues" evidence="5">
    <location>
        <begin position="549"/>
        <end position="570"/>
    </location>
</feature>
<keyword evidence="2 6" id="KW-0812">Transmembrane</keyword>
<keyword evidence="4 6" id="KW-0472">Membrane</keyword>
<feature type="compositionally biased region" description="Polar residues" evidence="5">
    <location>
        <begin position="405"/>
        <end position="414"/>
    </location>
</feature>
<evidence type="ECO:0000256" key="1">
    <source>
        <dbReference type="ARBA" id="ARBA00004141"/>
    </source>
</evidence>
<dbReference type="AlphaFoldDB" id="A0AAD7SYW4"/>
<evidence type="ECO:0000256" key="5">
    <source>
        <dbReference type="SAM" id="MobiDB-lite"/>
    </source>
</evidence>
<feature type="transmembrane region" description="Helical" evidence="6">
    <location>
        <begin position="126"/>
        <end position="146"/>
    </location>
</feature>
<feature type="transmembrane region" description="Helical" evidence="6">
    <location>
        <begin position="92"/>
        <end position="114"/>
    </location>
</feature>
<accession>A0AAD7SYW4</accession>
<organism evidence="7 8">
    <name type="scientific">Aldrovandia affinis</name>
    <dbReference type="NCBI Taxonomy" id="143900"/>
    <lineage>
        <taxon>Eukaryota</taxon>
        <taxon>Metazoa</taxon>
        <taxon>Chordata</taxon>
        <taxon>Craniata</taxon>
        <taxon>Vertebrata</taxon>
        <taxon>Euteleostomi</taxon>
        <taxon>Actinopterygii</taxon>
        <taxon>Neopterygii</taxon>
        <taxon>Teleostei</taxon>
        <taxon>Notacanthiformes</taxon>
        <taxon>Halosauridae</taxon>
        <taxon>Aldrovandia</taxon>
    </lineage>
</organism>
<comment type="subcellular location">
    <subcellularLocation>
        <location evidence="1">Membrane</location>
        <topology evidence="1">Multi-pass membrane protein</topology>
    </subcellularLocation>
</comment>
<feature type="transmembrane region" description="Helical" evidence="6">
    <location>
        <begin position="57"/>
        <end position="77"/>
    </location>
</feature>
<feature type="compositionally biased region" description="Basic and acidic residues" evidence="5">
    <location>
        <begin position="511"/>
        <end position="520"/>
    </location>
</feature>